<dbReference type="InterPro" id="IPR002172">
    <property type="entry name" value="LDrepeatLR_classA_rpt"/>
</dbReference>
<evidence type="ECO:0000256" key="5">
    <source>
        <dbReference type="SAM" id="MobiDB-lite"/>
    </source>
</evidence>
<feature type="region of interest" description="Disordered" evidence="5">
    <location>
        <begin position="435"/>
        <end position="463"/>
    </location>
</feature>
<dbReference type="OrthoDB" id="10037824at2759"/>
<dbReference type="GO" id="GO:0005576">
    <property type="term" value="C:extracellular region"/>
    <property type="evidence" value="ECO:0007669"/>
    <property type="project" value="UniProtKB-SubCell"/>
</dbReference>
<reference evidence="8" key="1">
    <citation type="submission" date="2013-04" db="EMBL/GenBank/DDBJ databases">
        <authorList>
            <person name="Qu J."/>
            <person name="Murali S.C."/>
            <person name="Bandaranaike D."/>
            <person name="Bellair M."/>
            <person name="Blankenburg K."/>
            <person name="Chao H."/>
            <person name="Dinh H."/>
            <person name="Doddapaneni H."/>
            <person name="Downs B."/>
            <person name="Dugan-Rocha S."/>
            <person name="Elkadiri S."/>
            <person name="Gnanaolivu R.D."/>
            <person name="Hernandez B."/>
            <person name="Javaid M."/>
            <person name="Jayaseelan J.C."/>
            <person name="Lee S."/>
            <person name="Li M."/>
            <person name="Ming W."/>
            <person name="Munidasa M."/>
            <person name="Muniz J."/>
            <person name="Nguyen L."/>
            <person name="Ongeri F."/>
            <person name="Osuji N."/>
            <person name="Pu L.-L."/>
            <person name="Puazo M."/>
            <person name="Qu C."/>
            <person name="Quiroz J."/>
            <person name="Raj R."/>
            <person name="Weissenberger G."/>
            <person name="Xin Y."/>
            <person name="Zou X."/>
            <person name="Han Y."/>
            <person name="Richards S."/>
            <person name="Worley K."/>
            <person name="Muzny D."/>
            <person name="Gibbs R."/>
        </authorList>
    </citation>
    <scope>NUCLEOTIDE SEQUENCE</scope>
    <source>
        <strain evidence="8">Sampled in the wild</strain>
    </source>
</reference>
<feature type="compositionally biased region" description="Basic and acidic residues" evidence="5">
    <location>
        <begin position="578"/>
        <end position="592"/>
    </location>
</feature>
<proteinExistence type="inferred from homology"/>
<gene>
    <name evidence="8" type="ORF">J437_LFUL003538</name>
</gene>
<evidence type="ECO:0000256" key="4">
    <source>
        <dbReference type="ARBA" id="ARBA00023157"/>
    </source>
</evidence>
<feature type="transmembrane region" description="Helical" evidence="6">
    <location>
        <begin position="523"/>
        <end position="550"/>
    </location>
</feature>
<feature type="compositionally biased region" description="Acidic residues" evidence="5">
    <location>
        <begin position="593"/>
        <end position="615"/>
    </location>
</feature>
<dbReference type="Pfam" id="PF25090">
    <property type="entry name" value="DUF7805"/>
    <property type="match status" value="1"/>
</dbReference>
<feature type="domain" description="DUF7805" evidence="7">
    <location>
        <begin position="295"/>
        <end position="433"/>
    </location>
</feature>
<feature type="compositionally biased region" description="Low complexity" evidence="5">
    <location>
        <begin position="445"/>
        <end position="463"/>
    </location>
</feature>
<comment type="similarity">
    <text evidence="2">Belongs to the gastrin/cholecystokinin family.</text>
</comment>
<dbReference type="EMBL" id="KZ308146">
    <property type="protein sequence ID" value="KAG8222893.1"/>
    <property type="molecule type" value="Genomic_DNA"/>
</dbReference>
<dbReference type="AlphaFoldDB" id="A0A8K0JUX3"/>
<feature type="region of interest" description="Disordered" evidence="5">
    <location>
        <begin position="554"/>
        <end position="628"/>
    </location>
</feature>
<protein>
    <recommendedName>
        <fullName evidence="7">DUF7805 domain-containing protein</fullName>
    </recommendedName>
</protein>
<name>A0A8K0JUX3_LADFU</name>
<reference evidence="8" key="2">
    <citation type="submission" date="2017-10" db="EMBL/GenBank/DDBJ databases">
        <title>Ladona fulva Genome sequencing and assembly.</title>
        <authorList>
            <person name="Murali S."/>
            <person name="Richards S."/>
            <person name="Bandaranaike D."/>
            <person name="Bellair M."/>
            <person name="Blankenburg K."/>
            <person name="Chao H."/>
            <person name="Dinh H."/>
            <person name="Doddapaneni H."/>
            <person name="Dugan-Rocha S."/>
            <person name="Elkadiri S."/>
            <person name="Gnanaolivu R."/>
            <person name="Hernandez B."/>
            <person name="Skinner E."/>
            <person name="Javaid M."/>
            <person name="Lee S."/>
            <person name="Li M."/>
            <person name="Ming W."/>
            <person name="Munidasa M."/>
            <person name="Muniz J."/>
            <person name="Nguyen L."/>
            <person name="Hughes D."/>
            <person name="Osuji N."/>
            <person name="Pu L.-L."/>
            <person name="Puazo M."/>
            <person name="Qu C."/>
            <person name="Quiroz J."/>
            <person name="Raj R."/>
            <person name="Weissenberger G."/>
            <person name="Xin Y."/>
            <person name="Zou X."/>
            <person name="Han Y."/>
            <person name="Worley K."/>
            <person name="Muzny D."/>
            <person name="Gibbs R."/>
        </authorList>
    </citation>
    <scope>NUCLEOTIDE SEQUENCE</scope>
    <source>
        <strain evidence="8">Sampled in the wild</strain>
    </source>
</reference>
<keyword evidence="4" id="KW-1015">Disulfide bond</keyword>
<sequence>MEEEIPRDTENTETAAPPLLDPGSMSCNHIYRGPKRQRPSLSREVVLRRQDPPYQGRTPLHSPRSVFLFGRGGRRDVSCITRFEPRRGQRLILELGEVRMGSGGCHSERDPFTGRWQCIKGDSPEYSFRRDPILGDWASDSSIVGILRGHAKTSVGQSDNRPHSARTGFDPGGGGFFDGGFRRMGLRKVLASDRREGGRKVREDIKAPEEYEVRVQRSTERDEGMLWFSEFPWPGVKMKLHCLCGYVDEVVTIDSTAGASELNFTASSMAPWQDQRSFRYSGWMRFEETPQRFLSCAEGRRISGPSGTLSRSEGDPCGGHPWLLEPSSAGVFLHLRIAGRAVSWSGEGWHPPPAAPAPPPYCSRGQRTFVTRPGLPGRLVLCPSTVSHVRLFSGSWPQAARWDSALTPPLASAFVFEFEEASGVVVEWLEVIPGRPEQPPPPAPASSLSAQGHPAAAAPDAAPQASSCPTLCPEIPACVSPELWCDGTPHCPSGADEAMCGARGRPPAPPRPSSAAEEAGVTLYTAVAVGGGVAAMGAVILLLVAIASAARRGRRRMRKEKEARRGREDVVGRVGTLVDRDRGERREGRPPDAEEDEYEDYEGEEEEESEEEEEVVVGRRRGPREAIC</sequence>
<keyword evidence="3" id="KW-0964">Secreted</keyword>
<feature type="compositionally biased region" description="Basic and acidic residues" evidence="5">
    <location>
        <begin position="559"/>
        <end position="571"/>
    </location>
</feature>
<dbReference type="PROSITE" id="PS00259">
    <property type="entry name" value="GASTRIN"/>
    <property type="match status" value="1"/>
</dbReference>
<evidence type="ECO:0000256" key="1">
    <source>
        <dbReference type="ARBA" id="ARBA00004613"/>
    </source>
</evidence>
<dbReference type="InterPro" id="IPR053207">
    <property type="entry name" value="Non-NMDA_GluR_Accessory"/>
</dbReference>
<keyword evidence="6" id="KW-0472">Membrane</keyword>
<comment type="subcellular location">
    <subcellularLocation>
        <location evidence="1">Secreted</location>
    </subcellularLocation>
</comment>
<keyword evidence="9" id="KW-1185">Reference proteome</keyword>
<dbReference type="GO" id="GO:0005886">
    <property type="term" value="C:plasma membrane"/>
    <property type="evidence" value="ECO:0007669"/>
    <property type="project" value="TreeGrafter"/>
</dbReference>
<evidence type="ECO:0000259" key="7">
    <source>
        <dbReference type="Pfam" id="PF25090"/>
    </source>
</evidence>
<feature type="region of interest" description="Disordered" evidence="5">
    <location>
        <begin position="1"/>
        <end position="25"/>
    </location>
</feature>
<evidence type="ECO:0000256" key="2">
    <source>
        <dbReference type="ARBA" id="ARBA00006273"/>
    </source>
</evidence>
<evidence type="ECO:0000313" key="8">
    <source>
        <dbReference type="EMBL" id="KAG8222893.1"/>
    </source>
</evidence>
<keyword evidence="6" id="KW-1133">Transmembrane helix</keyword>
<accession>A0A8K0JUX3</accession>
<dbReference type="InterPro" id="IPR056707">
    <property type="entry name" value="DUF7805"/>
</dbReference>
<evidence type="ECO:0000256" key="6">
    <source>
        <dbReference type="SAM" id="Phobius"/>
    </source>
</evidence>
<dbReference type="PANTHER" id="PTHR47537:SF3">
    <property type="entry name" value="CUB DOMAIN-CONTAINING PROTEIN"/>
    <property type="match status" value="1"/>
</dbReference>
<feature type="compositionally biased region" description="Basic and acidic residues" evidence="5">
    <location>
        <begin position="1"/>
        <end position="10"/>
    </location>
</feature>
<dbReference type="Proteomes" id="UP000792457">
    <property type="component" value="Unassembled WGS sequence"/>
</dbReference>
<comment type="caution">
    <text evidence="8">The sequence shown here is derived from an EMBL/GenBank/DDBJ whole genome shotgun (WGS) entry which is preliminary data.</text>
</comment>
<dbReference type="SMART" id="SM00192">
    <property type="entry name" value="LDLa"/>
    <property type="match status" value="1"/>
</dbReference>
<organism evidence="8 9">
    <name type="scientific">Ladona fulva</name>
    <name type="common">Scarce chaser dragonfly</name>
    <name type="synonym">Libellula fulva</name>
    <dbReference type="NCBI Taxonomy" id="123851"/>
    <lineage>
        <taxon>Eukaryota</taxon>
        <taxon>Metazoa</taxon>
        <taxon>Ecdysozoa</taxon>
        <taxon>Arthropoda</taxon>
        <taxon>Hexapoda</taxon>
        <taxon>Insecta</taxon>
        <taxon>Pterygota</taxon>
        <taxon>Palaeoptera</taxon>
        <taxon>Odonata</taxon>
        <taxon>Epiprocta</taxon>
        <taxon>Anisoptera</taxon>
        <taxon>Libelluloidea</taxon>
        <taxon>Libellulidae</taxon>
        <taxon>Ladona</taxon>
    </lineage>
</organism>
<dbReference type="InterPro" id="IPR013152">
    <property type="entry name" value="Gastrin/cholecystokinin_CS"/>
</dbReference>
<dbReference type="PANTHER" id="PTHR47537">
    <property type="entry name" value="CUBILIN"/>
    <property type="match status" value="1"/>
</dbReference>
<evidence type="ECO:0000313" key="9">
    <source>
        <dbReference type="Proteomes" id="UP000792457"/>
    </source>
</evidence>
<evidence type="ECO:0000256" key="3">
    <source>
        <dbReference type="ARBA" id="ARBA00022525"/>
    </source>
</evidence>
<keyword evidence="6" id="KW-0812">Transmembrane</keyword>